<protein>
    <submittedName>
        <fullName evidence="2">M20 family metallopeptidase</fullName>
    </submittedName>
</protein>
<dbReference type="PANTHER" id="PTHR11014">
    <property type="entry name" value="PEPTIDASE M20 FAMILY MEMBER"/>
    <property type="match status" value="1"/>
</dbReference>
<dbReference type="SUPFAM" id="SSF55031">
    <property type="entry name" value="Bacterial exopeptidase dimerisation domain"/>
    <property type="match status" value="1"/>
</dbReference>
<evidence type="ECO:0000259" key="1">
    <source>
        <dbReference type="Pfam" id="PF07687"/>
    </source>
</evidence>
<evidence type="ECO:0000313" key="2">
    <source>
        <dbReference type="EMBL" id="GAA3076531.1"/>
    </source>
</evidence>
<keyword evidence="3" id="KW-1185">Reference proteome</keyword>
<dbReference type="PIRSF" id="PIRSF005962">
    <property type="entry name" value="Pept_M20D_amidohydro"/>
    <property type="match status" value="1"/>
</dbReference>
<dbReference type="PANTHER" id="PTHR11014:SF63">
    <property type="entry name" value="METALLOPEPTIDASE, PUTATIVE (AFU_ORTHOLOGUE AFUA_6G09600)-RELATED"/>
    <property type="match status" value="1"/>
</dbReference>
<proteinExistence type="predicted"/>
<dbReference type="SUPFAM" id="SSF53187">
    <property type="entry name" value="Zn-dependent exopeptidases"/>
    <property type="match status" value="1"/>
</dbReference>
<name>A0ABP6M6B8_9MICC</name>
<gene>
    <name evidence="2" type="ORF">GCM10010529_30040</name>
</gene>
<dbReference type="NCBIfam" id="TIGR01891">
    <property type="entry name" value="amidohydrolases"/>
    <property type="match status" value="1"/>
</dbReference>
<dbReference type="CDD" id="cd03886">
    <property type="entry name" value="M20_Acy1"/>
    <property type="match status" value="1"/>
</dbReference>
<organism evidence="2 3">
    <name type="scientific">Nesterenkonia aethiopica</name>
    <dbReference type="NCBI Taxonomy" id="269144"/>
    <lineage>
        <taxon>Bacteria</taxon>
        <taxon>Bacillati</taxon>
        <taxon>Actinomycetota</taxon>
        <taxon>Actinomycetes</taxon>
        <taxon>Micrococcales</taxon>
        <taxon>Micrococcaceae</taxon>
        <taxon>Nesterenkonia</taxon>
    </lineage>
</organism>
<feature type="domain" description="Peptidase M20 dimerisation" evidence="1">
    <location>
        <begin position="191"/>
        <end position="277"/>
    </location>
</feature>
<dbReference type="Pfam" id="PF07687">
    <property type="entry name" value="M20_dimer"/>
    <property type="match status" value="1"/>
</dbReference>
<dbReference type="InterPro" id="IPR002933">
    <property type="entry name" value="Peptidase_M20"/>
</dbReference>
<sequence length="403" mass="42503">MLTPPNVTPDFRAEAQFLIADLSALRRELHQDPELGNELPRTQARVLRALQGLPLDVRTGSTLSSVVAVLRGGAPGPTALLRGDMDGLPIAEQSGVEFASTNGAMHACGHDLHTAGLVGAARLLSAHQGDLPGNVVFMFQPGEEGPGGARPMIDEGVLDAVGAPVDAAYAVHVLPGEPGVFTTRTGPILAGANDLRVTFHGRGGHGSQPHHAVDPVPPLLEFCQALQVMITRRFDVFDPVVASITTLQAGEVLNVIPPSASMGASVRALSRSTTEAFPQFAAELARSIAAGSGCTAEVDWRPLYPPTINDDAEGRFVMDMLAQTFGSEHVVEATAPLMASEDFSYVLQEVPGAMYFMQVSPPDVDPETAPSNHSPYVLFDDTHLGDHAASLATLAFAHNARRI</sequence>
<dbReference type="InterPro" id="IPR036264">
    <property type="entry name" value="Bact_exopeptidase_dim_dom"/>
</dbReference>
<dbReference type="EMBL" id="BAAAVT010000031">
    <property type="protein sequence ID" value="GAA3076531.1"/>
    <property type="molecule type" value="Genomic_DNA"/>
</dbReference>
<reference evidence="3" key="1">
    <citation type="journal article" date="2019" name="Int. J. Syst. Evol. Microbiol.">
        <title>The Global Catalogue of Microorganisms (GCM) 10K type strain sequencing project: providing services to taxonomists for standard genome sequencing and annotation.</title>
        <authorList>
            <consortium name="The Broad Institute Genomics Platform"/>
            <consortium name="The Broad Institute Genome Sequencing Center for Infectious Disease"/>
            <person name="Wu L."/>
            <person name="Ma J."/>
        </authorList>
    </citation>
    <scope>NUCLEOTIDE SEQUENCE [LARGE SCALE GENOMIC DNA]</scope>
    <source>
        <strain evidence="3">JCM 14309</strain>
    </source>
</reference>
<dbReference type="RefSeq" id="WP_344681101.1">
    <property type="nucleotide sequence ID" value="NZ_BAAAVT010000031.1"/>
</dbReference>
<accession>A0ABP6M6B8</accession>
<dbReference type="Pfam" id="PF01546">
    <property type="entry name" value="Peptidase_M20"/>
    <property type="match status" value="1"/>
</dbReference>
<dbReference type="Proteomes" id="UP001500236">
    <property type="component" value="Unassembled WGS sequence"/>
</dbReference>
<dbReference type="InterPro" id="IPR017439">
    <property type="entry name" value="Amidohydrolase"/>
</dbReference>
<dbReference type="Gene3D" id="3.40.630.10">
    <property type="entry name" value="Zn peptidases"/>
    <property type="match status" value="1"/>
</dbReference>
<dbReference type="Gene3D" id="3.30.70.360">
    <property type="match status" value="1"/>
</dbReference>
<comment type="caution">
    <text evidence="2">The sequence shown here is derived from an EMBL/GenBank/DDBJ whole genome shotgun (WGS) entry which is preliminary data.</text>
</comment>
<evidence type="ECO:0000313" key="3">
    <source>
        <dbReference type="Proteomes" id="UP001500236"/>
    </source>
</evidence>
<dbReference type="InterPro" id="IPR011650">
    <property type="entry name" value="Peptidase_M20_dimer"/>
</dbReference>